<dbReference type="RefSeq" id="WP_055462712.1">
    <property type="nucleotide sequence ID" value="NZ_CYHG01000004.1"/>
</dbReference>
<dbReference type="InterPro" id="IPR036291">
    <property type="entry name" value="NAD(P)-bd_dom_sf"/>
</dbReference>
<dbReference type="PANTHER" id="PTHR43355">
    <property type="entry name" value="FLAVIN REDUCTASE (NADPH)"/>
    <property type="match status" value="1"/>
</dbReference>
<gene>
    <name evidence="2" type="ORF">Ga0061065_104190</name>
</gene>
<reference evidence="3" key="1">
    <citation type="submission" date="2015-08" db="EMBL/GenBank/DDBJ databases">
        <authorList>
            <person name="Varghese N."/>
        </authorList>
    </citation>
    <scope>NUCLEOTIDE SEQUENCE [LARGE SCALE GENOMIC DNA]</scope>
    <source>
        <strain evidence="3">JCM 18476</strain>
    </source>
</reference>
<name>A0A0K6IKX6_9GAMM</name>
<dbReference type="GO" id="GO:0004074">
    <property type="term" value="F:biliverdin reductase [NAD(P)H] activity"/>
    <property type="evidence" value="ECO:0007669"/>
    <property type="project" value="TreeGrafter"/>
</dbReference>
<evidence type="ECO:0000313" key="3">
    <source>
        <dbReference type="Proteomes" id="UP000182769"/>
    </source>
</evidence>
<dbReference type="OrthoDB" id="9803892at2"/>
<keyword evidence="3" id="KW-1185">Reference proteome</keyword>
<dbReference type="AlphaFoldDB" id="A0A0K6IKX6"/>
<dbReference type="PANTHER" id="PTHR43355:SF2">
    <property type="entry name" value="FLAVIN REDUCTASE (NADPH)"/>
    <property type="match status" value="1"/>
</dbReference>
<dbReference type="Gene3D" id="3.40.50.720">
    <property type="entry name" value="NAD(P)-binding Rossmann-like Domain"/>
    <property type="match status" value="1"/>
</dbReference>
<dbReference type="Proteomes" id="UP000182769">
    <property type="component" value="Unassembled WGS sequence"/>
</dbReference>
<protein>
    <submittedName>
        <fullName evidence="2">NADH(P)-binding</fullName>
    </submittedName>
</protein>
<dbReference type="Pfam" id="PF13460">
    <property type="entry name" value="NAD_binding_10"/>
    <property type="match status" value="1"/>
</dbReference>
<feature type="domain" description="NAD(P)-binding" evidence="1">
    <location>
        <begin position="21"/>
        <end position="217"/>
    </location>
</feature>
<sequence>MTASSHGERSNRSKKHIAIVGASGKLGRYLIEESLQQGYRVTAICRPQSIAKLWLWEEIIDIIPSYSDDQEILAKVLEDVDVVLTVMVCWGMKGYATNTVEAVLKGAPESARLIFSSGWHISRDGLDKYPLSLRCFVRVFGAVARCLRIADIRDQERAARRIFESGRRWTLVRASDLEEGESEGMPIWAEHVGDARIQHNRLRRMDFAKFMVAAINDKTLLQKAPAIASARV</sequence>
<dbReference type="SUPFAM" id="SSF51735">
    <property type="entry name" value="NAD(P)-binding Rossmann-fold domains"/>
    <property type="match status" value="1"/>
</dbReference>
<dbReference type="STRING" id="1137284.GCA_001418205_01610"/>
<proteinExistence type="predicted"/>
<dbReference type="InterPro" id="IPR051606">
    <property type="entry name" value="Polyketide_Oxido-like"/>
</dbReference>
<dbReference type="InterPro" id="IPR016040">
    <property type="entry name" value="NAD(P)-bd_dom"/>
</dbReference>
<organism evidence="2 3">
    <name type="scientific">Marinomonas fungiae</name>
    <dbReference type="NCBI Taxonomy" id="1137284"/>
    <lineage>
        <taxon>Bacteria</taxon>
        <taxon>Pseudomonadati</taxon>
        <taxon>Pseudomonadota</taxon>
        <taxon>Gammaproteobacteria</taxon>
        <taxon>Oceanospirillales</taxon>
        <taxon>Oceanospirillaceae</taxon>
        <taxon>Marinomonas</taxon>
    </lineage>
</organism>
<evidence type="ECO:0000259" key="1">
    <source>
        <dbReference type="Pfam" id="PF13460"/>
    </source>
</evidence>
<accession>A0A0K6IKX6</accession>
<dbReference type="EMBL" id="CYHG01000004">
    <property type="protein sequence ID" value="CUB03759.1"/>
    <property type="molecule type" value="Genomic_DNA"/>
</dbReference>
<evidence type="ECO:0000313" key="2">
    <source>
        <dbReference type="EMBL" id="CUB03759.1"/>
    </source>
</evidence>
<dbReference type="GO" id="GO:0042602">
    <property type="term" value="F:riboflavin reductase (NADPH) activity"/>
    <property type="evidence" value="ECO:0007669"/>
    <property type="project" value="TreeGrafter"/>
</dbReference>